<dbReference type="SUPFAM" id="SSF46894">
    <property type="entry name" value="C-terminal effector domain of the bipartite response regulators"/>
    <property type="match status" value="1"/>
</dbReference>
<dbReference type="InterPro" id="IPR016032">
    <property type="entry name" value="Sig_transdc_resp-reg_C-effctor"/>
</dbReference>
<feature type="transmembrane region" description="Helical" evidence="4">
    <location>
        <begin position="341"/>
        <end position="359"/>
    </location>
</feature>
<evidence type="ECO:0000313" key="7">
    <source>
        <dbReference type="Proteomes" id="UP000006001"/>
    </source>
</evidence>
<keyword evidence="1" id="KW-0805">Transcription regulation</keyword>
<feature type="transmembrane region" description="Helical" evidence="4">
    <location>
        <begin position="126"/>
        <end position="144"/>
    </location>
</feature>
<name>D0WI71_SLAES</name>
<dbReference type="eggNOG" id="COG2197">
    <property type="taxonomic scope" value="Bacteria"/>
</dbReference>
<dbReference type="CDD" id="cd06170">
    <property type="entry name" value="LuxR_C_like"/>
    <property type="match status" value="1"/>
</dbReference>
<dbReference type="Pfam" id="PF00196">
    <property type="entry name" value="GerE"/>
    <property type="match status" value="1"/>
</dbReference>
<dbReference type="PANTHER" id="PTHR44688">
    <property type="entry name" value="DNA-BINDING TRANSCRIPTIONAL ACTIVATOR DEVR_DOSR"/>
    <property type="match status" value="1"/>
</dbReference>
<keyword evidence="2" id="KW-0238">DNA-binding</keyword>
<evidence type="ECO:0000256" key="4">
    <source>
        <dbReference type="SAM" id="Phobius"/>
    </source>
</evidence>
<dbReference type="Gene3D" id="1.10.10.10">
    <property type="entry name" value="Winged helix-like DNA-binding domain superfamily/Winged helix DNA-binding domain"/>
    <property type="match status" value="1"/>
</dbReference>
<evidence type="ECO:0000256" key="1">
    <source>
        <dbReference type="ARBA" id="ARBA00023015"/>
    </source>
</evidence>
<keyword evidence="7" id="KW-1185">Reference proteome</keyword>
<comment type="caution">
    <text evidence="6">The sequence shown here is derived from an EMBL/GenBank/DDBJ whole genome shotgun (WGS) entry which is preliminary data.</text>
</comment>
<dbReference type="HOGENOM" id="CLU_027066_3_1_11"/>
<organism evidence="6 7">
    <name type="scientific">Slackia exigua (strain ATCC 700122 / DSM 15923 / CIP 105133 / JCM 11022 / KCTC 5966 / S-7)</name>
    <dbReference type="NCBI Taxonomy" id="649764"/>
    <lineage>
        <taxon>Bacteria</taxon>
        <taxon>Bacillati</taxon>
        <taxon>Actinomycetota</taxon>
        <taxon>Coriobacteriia</taxon>
        <taxon>Eggerthellales</taxon>
        <taxon>Eggerthellaceae</taxon>
        <taxon>Slackia</taxon>
    </lineage>
</organism>
<evidence type="ECO:0000256" key="2">
    <source>
        <dbReference type="ARBA" id="ARBA00023125"/>
    </source>
</evidence>
<dbReference type="SMART" id="SM00421">
    <property type="entry name" value="HTH_LUXR"/>
    <property type="match status" value="1"/>
</dbReference>
<keyword evidence="4" id="KW-0472">Membrane</keyword>
<gene>
    <name evidence="6" type="ORF">HMPREF0762_01543</name>
</gene>
<evidence type="ECO:0000256" key="3">
    <source>
        <dbReference type="ARBA" id="ARBA00023163"/>
    </source>
</evidence>
<proteinExistence type="predicted"/>
<feature type="transmembrane region" description="Helical" evidence="4">
    <location>
        <begin position="180"/>
        <end position="198"/>
    </location>
</feature>
<feature type="domain" description="HTH luxR-type" evidence="5">
    <location>
        <begin position="419"/>
        <end position="484"/>
    </location>
</feature>
<feature type="transmembrane region" description="Helical" evidence="4">
    <location>
        <begin position="365"/>
        <end position="386"/>
    </location>
</feature>
<dbReference type="GO" id="GO:0003677">
    <property type="term" value="F:DNA binding"/>
    <property type="evidence" value="ECO:0007669"/>
    <property type="project" value="UniProtKB-KW"/>
</dbReference>
<feature type="transmembrane region" description="Helical" evidence="4">
    <location>
        <begin position="100"/>
        <end position="120"/>
    </location>
</feature>
<protein>
    <submittedName>
        <fullName evidence="6">Transcriptional regulator, LuxR family</fullName>
    </submittedName>
</protein>
<dbReference type="STRING" id="649764.HMPREF0762_01543"/>
<dbReference type="PRINTS" id="PR00038">
    <property type="entry name" value="HTHLUXR"/>
</dbReference>
<dbReference type="EMBL" id="ACUX02000016">
    <property type="protein sequence ID" value="EEZ60738.1"/>
    <property type="molecule type" value="Genomic_DNA"/>
</dbReference>
<feature type="transmembrane region" description="Helical" evidence="4">
    <location>
        <begin position="68"/>
        <end position="88"/>
    </location>
</feature>
<keyword evidence="3" id="KW-0804">Transcription</keyword>
<dbReference type="PANTHER" id="PTHR44688:SF16">
    <property type="entry name" value="DNA-BINDING TRANSCRIPTIONAL ACTIVATOR DEVR_DOSR"/>
    <property type="match status" value="1"/>
</dbReference>
<evidence type="ECO:0000259" key="5">
    <source>
        <dbReference type="PROSITE" id="PS50043"/>
    </source>
</evidence>
<dbReference type="AlphaFoldDB" id="D0WI71"/>
<evidence type="ECO:0000313" key="6">
    <source>
        <dbReference type="EMBL" id="EEZ60738.1"/>
    </source>
</evidence>
<keyword evidence="4" id="KW-0812">Transmembrane</keyword>
<feature type="transmembrane region" description="Helical" evidence="4">
    <location>
        <begin position="276"/>
        <end position="297"/>
    </location>
</feature>
<reference evidence="6" key="1">
    <citation type="submission" date="2009-10" db="EMBL/GenBank/DDBJ databases">
        <authorList>
            <person name="Weinstock G."/>
            <person name="Sodergren E."/>
            <person name="Clifton S."/>
            <person name="Fulton L."/>
            <person name="Fulton B."/>
            <person name="Courtney L."/>
            <person name="Fronick C."/>
            <person name="Harrison M."/>
            <person name="Strong C."/>
            <person name="Farmer C."/>
            <person name="Delahaunty K."/>
            <person name="Markovic C."/>
            <person name="Hall O."/>
            <person name="Minx P."/>
            <person name="Tomlinson C."/>
            <person name="Mitreva M."/>
            <person name="Nelson J."/>
            <person name="Hou S."/>
            <person name="Wollam A."/>
            <person name="Pepin K.H."/>
            <person name="Johnson M."/>
            <person name="Bhonagiri V."/>
            <person name="Nash W.E."/>
            <person name="Warren W."/>
            <person name="Chinwalla A."/>
            <person name="Mardis E.R."/>
            <person name="Wilson R.K."/>
        </authorList>
    </citation>
    <scope>NUCLEOTIDE SEQUENCE [LARGE SCALE GENOMIC DNA]</scope>
    <source>
        <strain evidence="6">ATCC 700122</strain>
    </source>
</reference>
<dbReference type="GO" id="GO:0006355">
    <property type="term" value="P:regulation of DNA-templated transcription"/>
    <property type="evidence" value="ECO:0007669"/>
    <property type="project" value="InterPro"/>
</dbReference>
<sequence>MGYDGVREEGPLESIRARARVSARRWKDVSKRITAIPFVFFGVGIYRAWLSIFFRFDAFPTVGPFDYFMFEGAIGVVSLVLAFAATRITPLWSNGRARALTALFMSGGSALVIVSCFIWPLAALKAAGLVLAGCGLGSLILMWAEFYGMLNPMRVAVYHAMAIFTGECIKWLFMGLAAPYLAFFALVLPLVSLSQVRASMNHLPAHDLPRATSKDATRVFPWKPILLMSACTFAGGFGTLPALTLNIGNVAGALAVTALVFLGALSTAKWFNFDTVYQLAFPFFIVGFLLVSSSFSLSGELTAFCYDAGYTMLSMFIMLIMSNITYRFGISAVWINGIERGIRYLVELVGWAAGAWMATSLDTGAYATAYIALTIVLMVVFVAVFVSERNLSSKWGIRMEDLSSNEDAGAGRLAMRVSDLSKLHGLTPREEEVLQLMAREKSMEDMERELFVAQGTIKAHVNHIYRKFDVHSRRELLDALHAQGSEEHPGE</sequence>
<accession>D0WI71</accession>
<feature type="transmembrane region" description="Helical" evidence="4">
    <location>
        <begin position="33"/>
        <end position="56"/>
    </location>
</feature>
<keyword evidence="4" id="KW-1133">Transmembrane helix</keyword>
<dbReference type="InterPro" id="IPR000792">
    <property type="entry name" value="Tscrpt_reg_LuxR_C"/>
</dbReference>
<dbReference type="PROSITE" id="PS50043">
    <property type="entry name" value="HTH_LUXR_2"/>
    <property type="match status" value="1"/>
</dbReference>
<feature type="transmembrane region" description="Helical" evidence="4">
    <location>
        <begin position="309"/>
        <end position="329"/>
    </location>
</feature>
<feature type="transmembrane region" description="Helical" evidence="4">
    <location>
        <begin position="243"/>
        <end position="264"/>
    </location>
</feature>
<dbReference type="Proteomes" id="UP000006001">
    <property type="component" value="Unassembled WGS sequence"/>
</dbReference>
<dbReference type="InterPro" id="IPR036388">
    <property type="entry name" value="WH-like_DNA-bd_sf"/>
</dbReference>